<dbReference type="Proteomes" id="UP000198850">
    <property type="component" value="Unassembled WGS sequence"/>
</dbReference>
<accession>A0A1H4HJJ5</accession>
<evidence type="ECO:0000313" key="3">
    <source>
        <dbReference type="Proteomes" id="UP000198850"/>
    </source>
</evidence>
<dbReference type="EMBL" id="FNRA01000025">
    <property type="protein sequence ID" value="SEB22047.1"/>
    <property type="molecule type" value="Genomic_DNA"/>
</dbReference>
<keyword evidence="3" id="KW-1185">Reference proteome</keyword>
<sequence>MLDFNKSESLASIQSAFSEINYRDKLSTRINDTLKYYWEPNWSMTKEIKNGDTAYFYVPLTAKAMNTSSRKDIKISVQNISKFLLLRRLDGDQNFYIESFVGYKKSVDDSVKFSSGFSGNLTLYNLVSNEEYVYEYNKGKFKPNNKFADKALKSSNILNTQSCSYIEVCSWTRSCSEGLTVTVTESPSSQTPYAFACPPPTNIPGCGQGGWRKSDSYLKTNCSGSGQLPPPPVPPGTIGGGSGGGTGSEGESSQTPVPADTNVAKIALYCS</sequence>
<feature type="region of interest" description="Disordered" evidence="1">
    <location>
        <begin position="222"/>
        <end position="259"/>
    </location>
</feature>
<dbReference type="AlphaFoldDB" id="A0A1H4HJJ5"/>
<evidence type="ECO:0000256" key="1">
    <source>
        <dbReference type="SAM" id="MobiDB-lite"/>
    </source>
</evidence>
<name>A0A1H4HJJ5_9SPHI</name>
<organism evidence="2 3">
    <name type="scientific">Pedobacter hartonius</name>
    <dbReference type="NCBI Taxonomy" id="425514"/>
    <lineage>
        <taxon>Bacteria</taxon>
        <taxon>Pseudomonadati</taxon>
        <taxon>Bacteroidota</taxon>
        <taxon>Sphingobacteriia</taxon>
        <taxon>Sphingobacteriales</taxon>
        <taxon>Sphingobacteriaceae</taxon>
        <taxon>Pedobacter</taxon>
    </lineage>
</organism>
<protein>
    <submittedName>
        <fullName evidence="2">Uncharacterized protein</fullName>
    </submittedName>
</protein>
<evidence type="ECO:0000313" key="2">
    <source>
        <dbReference type="EMBL" id="SEB22047.1"/>
    </source>
</evidence>
<feature type="compositionally biased region" description="Gly residues" evidence="1">
    <location>
        <begin position="237"/>
        <end position="248"/>
    </location>
</feature>
<gene>
    <name evidence="2" type="ORF">SAMN05443550_12510</name>
</gene>
<proteinExistence type="predicted"/>
<feature type="non-terminal residue" evidence="2">
    <location>
        <position position="271"/>
    </location>
</feature>
<reference evidence="2 3" key="1">
    <citation type="submission" date="2016-10" db="EMBL/GenBank/DDBJ databases">
        <authorList>
            <person name="de Groot N.N."/>
        </authorList>
    </citation>
    <scope>NUCLEOTIDE SEQUENCE [LARGE SCALE GENOMIC DNA]</scope>
    <source>
        <strain evidence="2 3">DSM 19033</strain>
    </source>
</reference>